<evidence type="ECO:0000313" key="1">
    <source>
        <dbReference type="EMBL" id="RMO29047.1"/>
    </source>
</evidence>
<gene>
    <name evidence="1" type="ORF">ALQ44_03565</name>
</gene>
<name>A0A3M3U792_PSESJ</name>
<accession>A0A3M3U792</accession>
<sequence length="158" mass="18023">MMKESYKLLVTLNKNELRPLLDEKKILLSSLYSQAIAHCIDHATKHRDYTLFVALVEVFDTRDYKLFVSGWVCERLGLLSKMGPNGAVFARSGNPPNERMSWKVSLEEFAARKFKIALPVKKLVHDTKPVEKGRKSPKKIDMLDSWARLPGSYGSGKR</sequence>
<dbReference type="AlphaFoldDB" id="A0A3M3U792"/>
<proteinExistence type="predicted"/>
<dbReference type="Proteomes" id="UP000276886">
    <property type="component" value="Unassembled WGS sequence"/>
</dbReference>
<protein>
    <submittedName>
        <fullName evidence="1">Uncharacterized protein</fullName>
    </submittedName>
</protein>
<comment type="caution">
    <text evidence="1">The sequence shown here is derived from an EMBL/GenBank/DDBJ whole genome shotgun (WGS) entry which is preliminary data.</text>
</comment>
<reference evidence="1 2" key="1">
    <citation type="submission" date="2018-08" db="EMBL/GenBank/DDBJ databases">
        <title>Recombination of ecologically and evolutionarily significant loci maintains genetic cohesion in the Pseudomonas syringae species complex.</title>
        <authorList>
            <person name="Dillon M."/>
            <person name="Thakur S."/>
            <person name="Almeida R.N.D."/>
            <person name="Weir B.S."/>
            <person name="Guttman D.S."/>
        </authorList>
    </citation>
    <scope>NUCLEOTIDE SEQUENCE [LARGE SCALE GENOMIC DNA]</scope>
    <source>
        <strain evidence="1 2">ICMP 2788</strain>
    </source>
</reference>
<organism evidence="1 2">
    <name type="scientific">Pseudomonas syringae pv. pisi</name>
    <dbReference type="NCBI Taxonomy" id="59510"/>
    <lineage>
        <taxon>Bacteria</taxon>
        <taxon>Pseudomonadati</taxon>
        <taxon>Pseudomonadota</taxon>
        <taxon>Gammaproteobacteria</taxon>
        <taxon>Pseudomonadales</taxon>
        <taxon>Pseudomonadaceae</taxon>
        <taxon>Pseudomonas</taxon>
        <taxon>Pseudomonas syringae</taxon>
    </lineage>
</organism>
<evidence type="ECO:0000313" key="2">
    <source>
        <dbReference type="Proteomes" id="UP000276886"/>
    </source>
</evidence>
<dbReference type="EMBL" id="RBPQ01000101">
    <property type="protein sequence ID" value="RMO29047.1"/>
    <property type="molecule type" value="Genomic_DNA"/>
</dbReference>